<gene>
    <name evidence="1" type="ORF">BDA96_08G028700</name>
</gene>
<protein>
    <submittedName>
        <fullName evidence="1">Uncharacterized protein</fullName>
    </submittedName>
</protein>
<organism evidence="1 2">
    <name type="scientific">Sorghum bicolor</name>
    <name type="common">Sorghum</name>
    <name type="synonym">Sorghum vulgare</name>
    <dbReference type="NCBI Taxonomy" id="4558"/>
    <lineage>
        <taxon>Eukaryota</taxon>
        <taxon>Viridiplantae</taxon>
        <taxon>Streptophyta</taxon>
        <taxon>Embryophyta</taxon>
        <taxon>Tracheophyta</taxon>
        <taxon>Spermatophyta</taxon>
        <taxon>Magnoliopsida</taxon>
        <taxon>Liliopsida</taxon>
        <taxon>Poales</taxon>
        <taxon>Poaceae</taxon>
        <taxon>PACMAD clade</taxon>
        <taxon>Panicoideae</taxon>
        <taxon>Andropogonodae</taxon>
        <taxon>Andropogoneae</taxon>
        <taxon>Sorghinae</taxon>
        <taxon>Sorghum</taxon>
    </lineage>
</organism>
<name>A0A921U718_SORBI</name>
<dbReference type="EMBL" id="CM027687">
    <property type="protein sequence ID" value="KAG0519925.1"/>
    <property type="molecule type" value="Genomic_DNA"/>
</dbReference>
<sequence length="47" mass="5132">MVIQITPPPLVCVDGGGDDVRACSIQWGRPIITAPKPIILLRFELTM</sequence>
<dbReference type="Proteomes" id="UP000807115">
    <property type="component" value="Chromosome 8"/>
</dbReference>
<evidence type="ECO:0000313" key="1">
    <source>
        <dbReference type="EMBL" id="KAG0519925.1"/>
    </source>
</evidence>
<proteinExistence type="predicted"/>
<comment type="caution">
    <text evidence="1">The sequence shown here is derived from an EMBL/GenBank/DDBJ whole genome shotgun (WGS) entry which is preliminary data.</text>
</comment>
<dbReference type="AlphaFoldDB" id="A0A921U718"/>
<evidence type="ECO:0000313" key="2">
    <source>
        <dbReference type="Proteomes" id="UP000807115"/>
    </source>
</evidence>
<accession>A0A921U718</accession>
<reference evidence="1" key="2">
    <citation type="submission" date="2020-10" db="EMBL/GenBank/DDBJ databases">
        <authorList>
            <person name="Cooper E.A."/>
            <person name="Brenton Z.W."/>
            <person name="Flinn B.S."/>
            <person name="Jenkins J."/>
            <person name="Shu S."/>
            <person name="Flowers D."/>
            <person name="Luo F."/>
            <person name="Wang Y."/>
            <person name="Xia P."/>
            <person name="Barry K."/>
            <person name="Daum C."/>
            <person name="Lipzen A."/>
            <person name="Yoshinaga Y."/>
            <person name="Schmutz J."/>
            <person name="Saski C."/>
            <person name="Vermerris W."/>
            <person name="Kresovich S."/>
        </authorList>
    </citation>
    <scope>NUCLEOTIDE SEQUENCE</scope>
</reference>
<reference evidence="1" key="1">
    <citation type="journal article" date="2019" name="BMC Genomics">
        <title>A new reference genome for Sorghum bicolor reveals high levels of sequence similarity between sweet and grain genotypes: implications for the genetics of sugar metabolism.</title>
        <authorList>
            <person name="Cooper E.A."/>
            <person name="Brenton Z.W."/>
            <person name="Flinn B.S."/>
            <person name="Jenkins J."/>
            <person name="Shu S."/>
            <person name="Flowers D."/>
            <person name="Luo F."/>
            <person name="Wang Y."/>
            <person name="Xia P."/>
            <person name="Barry K."/>
            <person name="Daum C."/>
            <person name="Lipzen A."/>
            <person name="Yoshinaga Y."/>
            <person name="Schmutz J."/>
            <person name="Saski C."/>
            <person name="Vermerris W."/>
            <person name="Kresovich S."/>
        </authorList>
    </citation>
    <scope>NUCLEOTIDE SEQUENCE</scope>
</reference>